<dbReference type="CDD" id="cd14688">
    <property type="entry name" value="bZIP_YAP"/>
    <property type="match status" value="1"/>
</dbReference>
<evidence type="ECO:0000313" key="7">
    <source>
        <dbReference type="Proteomes" id="UP000078544"/>
    </source>
</evidence>
<feature type="region of interest" description="Disordered" evidence="4">
    <location>
        <begin position="1"/>
        <end position="75"/>
    </location>
</feature>
<keyword evidence="3" id="KW-0175">Coiled coil</keyword>
<keyword evidence="7" id="KW-1185">Reference proteome</keyword>
<evidence type="ECO:0000256" key="2">
    <source>
        <dbReference type="ARBA" id="ARBA00023242"/>
    </source>
</evidence>
<reference evidence="6 7" key="1">
    <citation type="journal article" date="2016" name="Genome Biol. Evol.">
        <title>Divergent and convergent evolution of fungal pathogenicity.</title>
        <authorList>
            <person name="Shang Y."/>
            <person name="Xiao G."/>
            <person name="Zheng P."/>
            <person name="Cen K."/>
            <person name="Zhan S."/>
            <person name="Wang C."/>
        </authorList>
    </citation>
    <scope>NUCLEOTIDE SEQUENCE [LARGE SCALE GENOMIC DNA]</scope>
    <source>
        <strain evidence="6 7">RCEF 2490</strain>
    </source>
</reference>
<dbReference type="AlphaFoldDB" id="A0A168BYF6"/>
<feature type="compositionally biased region" description="Polar residues" evidence="4">
    <location>
        <begin position="254"/>
        <end position="263"/>
    </location>
</feature>
<dbReference type="EMBL" id="AZGY01000008">
    <property type="protein sequence ID" value="KZZ95909.1"/>
    <property type="molecule type" value="Genomic_DNA"/>
</dbReference>
<feature type="region of interest" description="Disordered" evidence="4">
    <location>
        <begin position="328"/>
        <end position="357"/>
    </location>
</feature>
<feature type="compositionally biased region" description="Polar residues" evidence="4">
    <location>
        <begin position="216"/>
        <end position="232"/>
    </location>
</feature>
<feature type="region of interest" description="Disordered" evidence="4">
    <location>
        <begin position="142"/>
        <end position="232"/>
    </location>
</feature>
<evidence type="ECO:0000256" key="1">
    <source>
        <dbReference type="ARBA" id="ARBA00004123"/>
    </source>
</evidence>
<feature type="compositionally biased region" description="Low complexity" evidence="4">
    <location>
        <begin position="28"/>
        <end position="42"/>
    </location>
</feature>
<proteinExistence type="predicted"/>
<dbReference type="InterPro" id="IPR004827">
    <property type="entry name" value="bZIP"/>
</dbReference>
<dbReference type="PANTHER" id="PTHR40621">
    <property type="entry name" value="TRANSCRIPTION FACTOR KAPC-RELATED"/>
    <property type="match status" value="1"/>
</dbReference>
<dbReference type="STRING" id="1081109.A0A168BYF6"/>
<dbReference type="GO" id="GO:0000976">
    <property type="term" value="F:transcription cis-regulatory region binding"/>
    <property type="evidence" value="ECO:0007669"/>
    <property type="project" value="InterPro"/>
</dbReference>
<dbReference type="GO" id="GO:0090575">
    <property type="term" value="C:RNA polymerase II transcription regulator complex"/>
    <property type="evidence" value="ECO:0007669"/>
    <property type="project" value="TreeGrafter"/>
</dbReference>
<sequence>MSIDNKPKSFHRDESDDSADSSPDRGLAASAIPSSNISSNPIQDVQQPKRKGGRKPIYATSEERKQRNRQAQAAFRERRTEYIKQLEETIRVHESNLHNLQSAHRNAADECLMLRYKNSLLERILLEKGIDVQSELQAKAESPSLGPVHVPQNIVQPPPIQRPIMNRNHHSRKSNPSIAPKLEPIPGSVSSGLHKSAPSPNNRPPPSSHSNSPSNAGSTFSPAPSDSISMRGSMNGLARQQMALGGTGHAPRSSVLQTATPRSSAAGAGASFYPTPAFQNHVEQLSESGNLMPRESPCSFIPEHEYDNNNQTELIEESELEPTNGFGTAFNSDTTQPMLLSPTSTGPPHHEQGGHHAPMSLQAFTPMASLMDHQNLDWDPFGLSASMAFPNNQFPFDQTTLR</sequence>
<dbReference type="Gene3D" id="1.20.5.170">
    <property type="match status" value="1"/>
</dbReference>
<evidence type="ECO:0000259" key="5">
    <source>
        <dbReference type="PROSITE" id="PS00036"/>
    </source>
</evidence>
<dbReference type="PANTHER" id="PTHR40621:SF9">
    <property type="entry name" value="MEAB PROTEIN"/>
    <property type="match status" value="1"/>
</dbReference>
<dbReference type="OrthoDB" id="2285533at2759"/>
<feature type="region of interest" description="Disordered" evidence="4">
    <location>
        <begin position="244"/>
        <end position="271"/>
    </location>
</feature>
<feature type="compositionally biased region" description="Polar residues" evidence="4">
    <location>
        <begin position="328"/>
        <end position="346"/>
    </location>
</feature>
<dbReference type="InterPro" id="IPR046347">
    <property type="entry name" value="bZIP_sf"/>
</dbReference>
<organism evidence="6 7">
    <name type="scientific">Moelleriella libera RCEF 2490</name>
    <dbReference type="NCBI Taxonomy" id="1081109"/>
    <lineage>
        <taxon>Eukaryota</taxon>
        <taxon>Fungi</taxon>
        <taxon>Dikarya</taxon>
        <taxon>Ascomycota</taxon>
        <taxon>Pezizomycotina</taxon>
        <taxon>Sordariomycetes</taxon>
        <taxon>Hypocreomycetidae</taxon>
        <taxon>Hypocreales</taxon>
        <taxon>Clavicipitaceae</taxon>
        <taxon>Moelleriella</taxon>
    </lineage>
</organism>
<comment type="caution">
    <text evidence="6">The sequence shown here is derived from an EMBL/GenBank/DDBJ whole genome shotgun (WGS) entry which is preliminary data.</text>
</comment>
<gene>
    <name evidence="6" type="ORF">AAL_04205</name>
</gene>
<dbReference type="PROSITE" id="PS00036">
    <property type="entry name" value="BZIP_BASIC"/>
    <property type="match status" value="1"/>
</dbReference>
<accession>A0A168BYF6</accession>
<evidence type="ECO:0000256" key="3">
    <source>
        <dbReference type="SAM" id="Coils"/>
    </source>
</evidence>
<keyword evidence="2" id="KW-0539">Nucleus</keyword>
<dbReference type="Proteomes" id="UP000078544">
    <property type="component" value="Unassembled WGS sequence"/>
</dbReference>
<dbReference type="GO" id="GO:0001228">
    <property type="term" value="F:DNA-binding transcription activator activity, RNA polymerase II-specific"/>
    <property type="evidence" value="ECO:0007669"/>
    <property type="project" value="TreeGrafter"/>
</dbReference>
<dbReference type="InterPro" id="IPR050936">
    <property type="entry name" value="AP-1-like"/>
</dbReference>
<comment type="subcellular location">
    <subcellularLocation>
        <location evidence="1">Nucleus</location>
    </subcellularLocation>
</comment>
<dbReference type="Pfam" id="PF00170">
    <property type="entry name" value="bZIP_1"/>
    <property type="match status" value="1"/>
</dbReference>
<name>A0A168BYF6_9HYPO</name>
<dbReference type="SUPFAM" id="SSF57959">
    <property type="entry name" value="Leucine zipper domain"/>
    <property type="match status" value="1"/>
</dbReference>
<feature type="compositionally biased region" description="Basic and acidic residues" evidence="4">
    <location>
        <begin position="1"/>
        <end position="14"/>
    </location>
</feature>
<feature type="coiled-coil region" evidence="3">
    <location>
        <begin position="83"/>
        <end position="110"/>
    </location>
</feature>
<evidence type="ECO:0000313" key="6">
    <source>
        <dbReference type="EMBL" id="KZZ95909.1"/>
    </source>
</evidence>
<protein>
    <submittedName>
        <fullName evidence="6">MEAB protein</fullName>
    </submittedName>
</protein>
<feature type="domain" description="BZIP" evidence="5">
    <location>
        <begin position="64"/>
        <end position="78"/>
    </location>
</feature>
<evidence type="ECO:0000256" key="4">
    <source>
        <dbReference type="SAM" id="MobiDB-lite"/>
    </source>
</evidence>